<reference evidence="1" key="2">
    <citation type="submission" date="2020-09" db="EMBL/GenBank/DDBJ databases">
        <authorList>
            <person name="Sun Q."/>
            <person name="Zhou Y."/>
        </authorList>
    </citation>
    <scope>NUCLEOTIDE SEQUENCE</scope>
    <source>
        <strain evidence="1">CGMCC 1.15478</strain>
    </source>
</reference>
<dbReference type="Proteomes" id="UP000641514">
    <property type="component" value="Unassembled WGS sequence"/>
</dbReference>
<comment type="caution">
    <text evidence="1">The sequence shown here is derived from an EMBL/GenBank/DDBJ whole genome shotgun (WGS) entry which is preliminary data.</text>
</comment>
<keyword evidence="2" id="KW-1185">Reference proteome</keyword>
<evidence type="ECO:0000313" key="2">
    <source>
        <dbReference type="Proteomes" id="UP000641514"/>
    </source>
</evidence>
<dbReference type="EMBL" id="BMJH01000003">
    <property type="protein sequence ID" value="GGC70499.1"/>
    <property type="molecule type" value="Genomic_DNA"/>
</dbReference>
<name>A0A916XFW0_9ACTN</name>
<dbReference type="AlphaFoldDB" id="A0A916XFW0"/>
<organism evidence="1 2">
    <name type="scientific">Hoyosella rhizosphaerae</name>
    <dbReference type="NCBI Taxonomy" id="1755582"/>
    <lineage>
        <taxon>Bacteria</taxon>
        <taxon>Bacillati</taxon>
        <taxon>Actinomycetota</taxon>
        <taxon>Actinomycetes</taxon>
        <taxon>Mycobacteriales</taxon>
        <taxon>Hoyosellaceae</taxon>
        <taxon>Hoyosella</taxon>
    </lineage>
</organism>
<reference evidence="1" key="1">
    <citation type="journal article" date="2014" name="Int. J. Syst. Evol. Microbiol.">
        <title>Complete genome sequence of Corynebacterium casei LMG S-19264T (=DSM 44701T), isolated from a smear-ripened cheese.</title>
        <authorList>
            <consortium name="US DOE Joint Genome Institute (JGI-PGF)"/>
            <person name="Walter F."/>
            <person name="Albersmeier A."/>
            <person name="Kalinowski J."/>
            <person name="Ruckert C."/>
        </authorList>
    </citation>
    <scope>NUCLEOTIDE SEQUENCE</scope>
    <source>
        <strain evidence="1">CGMCC 1.15478</strain>
    </source>
</reference>
<accession>A0A916XFW0</accession>
<sequence>MCATHVVTADEISGDYLRTMPDLEPFLVDSTWELPQTRTASGDRELSVYLAKGTLRNFSPGTLLVVQIDGRTLRVRGVDRRDVVRPPAQLRSSMRRFVRDNTAEPGGLGALVHHVRQSEPALFSEPTLPLTELLSRYSIARCGDLLALDDFDFDAYLRDERVRELVCSFDIGVDEATAVDAMRNVLEFQSSGSWDSEAEIAALAEHAASIDSAQALAAVVAPWLYGVDSDGSSLQQTEVLAACVAAVSAADTNGARVLLWICATLSSVLGHPLQLRTYADRLLAESQGWAPGLELAAGVAIDAGDCNVARTLLRESKGRKQFWFSNRGSELTKYVGPDSDISALGSTGSVLFKARRFALEDGPSRLSMLETAERLWGGPIDGLPPDVLLALRSDPKVVSFGLCEGGLLRRFAQCRCALLPEAEQQVFDRVGVSTHKLCRVFAAGGAEPRSVVVEDKDGVLIEGVLLPDVPVPQVGVLCVVWMAEIPVTDSVREVLALHALPEGVSATVVTEDSEVAEVIGALLRTEYALQHATR</sequence>
<proteinExistence type="predicted"/>
<evidence type="ECO:0000313" key="1">
    <source>
        <dbReference type="EMBL" id="GGC70499.1"/>
    </source>
</evidence>
<gene>
    <name evidence="1" type="ORF">GCM10011410_24190</name>
</gene>
<protein>
    <submittedName>
        <fullName evidence="1">Uncharacterized protein</fullName>
    </submittedName>
</protein>